<dbReference type="NCBIfam" id="NF033542">
    <property type="entry name" value="transpos_IS110"/>
    <property type="match status" value="1"/>
</dbReference>
<feature type="compositionally biased region" description="Pro residues" evidence="1">
    <location>
        <begin position="243"/>
        <end position="256"/>
    </location>
</feature>
<dbReference type="Pfam" id="PF02371">
    <property type="entry name" value="Transposase_20"/>
    <property type="match status" value="1"/>
</dbReference>
<dbReference type="RefSeq" id="WP_243488804.1">
    <property type="nucleotide sequence ID" value="NZ_CP063361.1"/>
</dbReference>
<dbReference type="PANTHER" id="PTHR33055:SF13">
    <property type="entry name" value="TRANSPOSASE"/>
    <property type="match status" value="1"/>
</dbReference>
<accession>A0ABY3ZYK9</accession>
<evidence type="ECO:0000259" key="2">
    <source>
        <dbReference type="Pfam" id="PF01548"/>
    </source>
</evidence>
<keyword evidence="5" id="KW-1185">Reference proteome</keyword>
<dbReference type="Proteomes" id="UP000831532">
    <property type="component" value="Chromosome"/>
</dbReference>
<organism evidence="4 5">
    <name type="scientific">Massilia violaceinigra</name>
    <dbReference type="NCBI Taxonomy" id="2045208"/>
    <lineage>
        <taxon>Bacteria</taxon>
        <taxon>Pseudomonadati</taxon>
        <taxon>Pseudomonadota</taxon>
        <taxon>Betaproteobacteria</taxon>
        <taxon>Burkholderiales</taxon>
        <taxon>Oxalobacteraceae</taxon>
        <taxon>Telluria group</taxon>
        <taxon>Massilia</taxon>
    </lineage>
</organism>
<feature type="domain" description="Transposase IS116/IS110/IS902 C-terminal" evidence="3">
    <location>
        <begin position="292"/>
        <end position="365"/>
    </location>
</feature>
<evidence type="ECO:0000256" key="1">
    <source>
        <dbReference type="SAM" id="MobiDB-lite"/>
    </source>
</evidence>
<name>A0ABY3ZYK9_9BURK</name>
<dbReference type="Pfam" id="PF01548">
    <property type="entry name" value="DEDD_Tnp_IS110"/>
    <property type="match status" value="1"/>
</dbReference>
<dbReference type="EMBL" id="CP063361">
    <property type="protein sequence ID" value="UOD27558.1"/>
    <property type="molecule type" value="Genomic_DNA"/>
</dbReference>
<protein>
    <submittedName>
        <fullName evidence="4">IS110 family transposase</fullName>
    </submittedName>
</protein>
<feature type="domain" description="Transposase IS110-like N-terminal" evidence="2">
    <location>
        <begin position="15"/>
        <end position="149"/>
    </location>
</feature>
<evidence type="ECO:0000313" key="4">
    <source>
        <dbReference type="EMBL" id="UOD27558.1"/>
    </source>
</evidence>
<evidence type="ECO:0000259" key="3">
    <source>
        <dbReference type="Pfam" id="PF02371"/>
    </source>
</evidence>
<sequence>MSHQLPVLDPLATFVDVGSEHMHVSIGGNPPRVFGTVTSQLNALRDWLLDQGVHSVAMEATGVYWLPLFNVLEQGGLVVRMINGRQTRNLPGRKTDMADSQWGATLHMHGLLRAGFVPPADTRRLQDYLRLRADHVALAGSCIQLMQKAFERMNIKLHDVISSLAGSSGMAVARAIADGERSPEVLLQLCSAQIRARKEQAVVESLCGTWEEEHLFALRHAIRSWDHYQQLIADCDARIAAILPPPDQTAPPPPPPGKERKARPAGQKPGGANAPDIANLREILAHMCGTDLTRLPALTHYSVLQLVGEVGTDLSAWPTEKHFVSWAGLAPRSKDSGKRKSNAKAKCNRTGRLFCMVAQSLARSKDMALGGFYRRLRGRRGGLIATKAVARKLATWVWRLMVKGEDYVEKGLAHYAAQVQKSKEAALRRLAKELGQTLVPAG</sequence>
<dbReference type="PANTHER" id="PTHR33055">
    <property type="entry name" value="TRANSPOSASE FOR INSERTION SEQUENCE ELEMENT IS1111A"/>
    <property type="match status" value="1"/>
</dbReference>
<dbReference type="InterPro" id="IPR047650">
    <property type="entry name" value="Transpos_IS110"/>
</dbReference>
<reference evidence="4 5" key="1">
    <citation type="submission" date="2020-10" db="EMBL/GenBank/DDBJ databases">
        <title>Genome analysis of Massilia species.</title>
        <authorList>
            <person name="Jung D.-H."/>
        </authorList>
    </citation>
    <scope>NUCLEOTIDE SEQUENCE [LARGE SCALE GENOMIC DNA]</scope>
    <source>
        <strain evidence="5">sipir</strain>
    </source>
</reference>
<feature type="region of interest" description="Disordered" evidence="1">
    <location>
        <begin position="243"/>
        <end position="275"/>
    </location>
</feature>
<dbReference type="InterPro" id="IPR003346">
    <property type="entry name" value="Transposase_20"/>
</dbReference>
<dbReference type="InterPro" id="IPR002525">
    <property type="entry name" value="Transp_IS110-like_N"/>
</dbReference>
<gene>
    <name evidence="4" type="ORF">INH39_18770</name>
</gene>
<proteinExistence type="predicted"/>
<evidence type="ECO:0000313" key="5">
    <source>
        <dbReference type="Proteomes" id="UP000831532"/>
    </source>
</evidence>